<feature type="compositionally biased region" description="Basic residues" evidence="1">
    <location>
        <begin position="10"/>
        <end position="33"/>
    </location>
</feature>
<proteinExistence type="predicted"/>
<dbReference type="AlphaFoldDB" id="A0A0A8ZTE6"/>
<evidence type="ECO:0000256" key="1">
    <source>
        <dbReference type="SAM" id="MobiDB-lite"/>
    </source>
</evidence>
<dbReference type="EMBL" id="GBRH01256917">
    <property type="protein sequence ID" value="JAD40978.1"/>
    <property type="molecule type" value="Transcribed_RNA"/>
</dbReference>
<evidence type="ECO:0000313" key="2">
    <source>
        <dbReference type="EMBL" id="JAD40978.1"/>
    </source>
</evidence>
<sequence>MLFRTEPVHTHKPIHRRRRGRLRPQPPRRRWRR</sequence>
<organism evidence="2">
    <name type="scientific">Arundo donax</name>
    <name type="common">Giant reed</name>
    <name type="synonym">Donax arundinaceus</name>
    <dbReference type="NCBI Taxonomy" id="35708"/>
    <lineage>
        <taxon>Eukaryota</taxon>
        <taxon>Viridiplantae</taxon>
        <taxon>Streptophyta</taxon>
        <taxon>Embryophyta</taxon>
        <taxon>Tracheophyta</taxon>
        <taxon>Spermatophyta</taxon>
        <taxon>Magnoliopsida</taxon>
        <taxon>Liliopsida</taxon>
        <taxon>Poales</taxon>
        <taxon>Poaceae</taxon>
        <taxon>PACMAD clade</taxon>
        <taxon>Arundinoideae</taxon>
        <taxon>Arundineae</taxon>
        <taxon>Arundo</taxon>
    </lineage>
</organism>
<name>A0A0A8ZTE6_ARUDO</name>
<reference evidence="2" key="2">
    <citation type="journal article" date="2015" name="Data Brief">
        <title>Shoot transcriptome of the giant reed, Arundo donax.</title>
        <authorList>
            <person name="Barrero R.A."/>
            <person name="Guerrero F.D."/>
            <person name="Moolhuijzen P."/>
            <person name="Goolsby J.A."/>
            <person name="Tidwell J."/>
            <person name="Bellgard S.E."/>
            <person name="Bellgard M.I."/>
        </authorList>
    </citation>
    <scope>NUCLEOTIDE SEQUENCE</scope>
    <source>
        <tissue evidence="2">Shoot tissue taken approximately 20 cm above the soil surface</tissue>
    </source>
</reference>
<reference evidence="2" key="1">
    <citation type="submission" date="2014-09" db="EMBL/GenBank/DDBJ databases">
        <authorList>
            <person name="Magalhaes I.L.F."/>
            <person name="Oliveira U."/>
            <person name="Santos F.R."/>
            <person name="Vidigal T.H.D.A."/>
            <person name="Brescovit A.D."/>
            <person name="Santos A.J."/>
        </authorList>
    </citation>
    <scope>NUCLEOTIDE SEQUENCE</scope>
    <source>
        <tissue evidence="2">Shoot tissue taken approximately 20 cm above the soil surface</tissue>
    </source>
</reference>
<accession>A0A0A8ZTE6</accession>
<feature type="region of interest" description="Disordered" evidence="1">
    <location>
        <begin position="1"/>
        <end position="33"/>
    </location>
</feature>
<protein>
    <submittedName>
        <fullName evidence="2">Uncharacterized protein</fullName>
    </submittedName>
</protein>